<protein>
    <submittedName>
        <fullName evidence="1">Uncharacterized protein</fullName>
    </submittedName>
</protein>
<evidence type="ECO:0000313" key="1">
    <source>
        <dbReference type="EMBL" id="KAH7865500.1"/>
    </source>
</evidence>
<accession>A0ACB7ZIR7</accession>
<dbReference type="EMBL" id="CM037159">
    <property type="protein sequence ID" value="KAH7865500.1"/>
    <property type="molecule type" value="Genomic_DNA"/>
</dbReference>
<gene>
    <name evidence="1" type="ORF">Vadar_007465</name>
</gene>
<evidence type="ECO:0000313" key="2">
    <source>
        <dbReference type="Proteomes" id="UP000828048"/>
    </source>
</evidence>
<name>A0ACB7ZIR7_9ERIC</name>
<proteinExistence type="predicted"/>
<reference evidence="1 2" key="1">
    <citation type="journal article" date="2021" name="Hortic Res">
        <title>High-quality reference genome and annotation aids understanding of berry development for evergreen blueberry (Vaccinium darrowii).</title>
        <authorList>
            <person name="Yu J."/>
            <person name="Hulse-Kemp A.M."/>
            <person name="Babiker E."/>
            <person name="Staton M."/>
        </authorList>
    </citation>
    <scope>NUCLEOTIDE SEQUENCE [LARGE SCALE GENOMIC DNA]</scope>
    <source>
        <strain evidence="2">cv. NJ 8807/NJ 8810</strain>
        <tissue evidence="1">Young leaf</tissue>
    </source>
</reference>
<keyword evidence="2" id="KW-1185">Reference proteome</keyword>
<dbReference type="Proteomes" id="UP000828048">
    <property type="component" value="Chromosome 9"/>
</dbReference>
<organism evidence="1 2">
    <name type="scientific">Vaccinium darrowii</name>
    <dbReference type="NCBI Taxonomy" id="229202"/>
    <lineage>
        <taxon>Eukaryota</taxon>
        <taxon>Viridiplantae</taxon>
        <taxon>Streptophyta</taxon>
        <taxon>Embryophyta</taxon>
        <taxon>Tracheophyta</taxon>
        <taxon>Spermatophyta</taxon>
        <taxon>Magnoliopsida</taxon>
        <taxon>eudicotyledons</taxon>
        <taxon>Gunneridae</taxon>
        <taxon>Pentapetalae</taxon>
        <taxon>asterids</taxon>
        <taxon>Ericales</taxon>
        <taxon>Ericaceae</taxon>
        <taxon>Vaccinioideae</taxon>
        <taxon>Vaccinieae</taxon>
        <taxon>Vaccinium</taxon>
    </lineage>
</organism>
<comment type="caution">
    <text evidence="1">The sequence shown here is derived from an EMBL/GenBank/DDBJ whole genome shotgun (WGS) entry which is preliminary data.</text>
</comment>
<sequence length="86" mass="9344">MCYVVESNNRRLVLPVRRAEEVVVIQQAPIQLNGVATTRGGSGSGGGGGDVKQCICSPTRHPGSFRCRHHHAEYEWGRRGPSKGCK</sequence>